<dbReference type="InterPro" id="IPR022003">
    <property type="entry name" value="RST"/>
</dbReference>
<dbReference type="Pfam" id="PF12174">
    <property type="entry name" value="RST"/>
    <property type="match status" value="1"/>
</dbReference>
<reference evidence="5" key="1">
    <citation type="journal article" date="2023" name="Nat. Commun.">
        <title>Diploid and tetraploid genomes of Acorus and the evolution of monocots.</title>
        <authorList>
            <person name="Ma L."/>
            <person name="Liu K.W."/>
            <person name="Li Z."/>
            <person name="Hsiao Y.Y."/>
            <person name="Qi Y."/>
            <person name="Fu T."/>
            <person name="Tang G.D."/>
            <person name="Zhang D."/>
            <person name="Sun W.H."/>
            <person name="Liu D.K."/>
            <person name="Li Y."/>
            <person name="Chen G.Z."/>
            <person name="Liu X.D."/>
            <person name="Liao X.Y."/>
            <person name="Jiang Y.T."/>
            <person name="Yu X."/>
            <person name="Hao Y."/>
            <person name="Huang J."/>
            <person name="Zhao X.W."/>
            <person name="Ke S."/>
            <person name="Chen Y.Y."/>
            <person name="Wu W.L."/>
            <person name="Hsu J.L."/>
            <person name="Lin Y.F."/>
            <person name="Huang M.D."/>
            <person name="Li C.Y."/>
            <person name="Huang L."/>
            <person name="Wang Z.W."/>
            <person name="Zhao X."/>
            <person name="Zhong W.Y."/>
            <person name="Peng D.H."/>
            <person name="Ahmad S."/>
            <person name="Lan S."/>
            <person name="Zhang J.S."/>
            <person name="Tsai W.C."/>
            <person name="Van de Peer Y."/>
            <person name="Liu Z.J."/>
        </authorList>
    </citation>
    <scope>NUCLEOTIDE SEQUENCE</scope>
    <source>
        <strain evidence="5">CP</strain>
    </source>
</reference>
<dbReference type="GO" id="GO:0005634">
    <property type="term" value="C:nucleus"/>
    <property type="evidence" value="ECO:0007669"/>
    <property type="project" value="UniProtKB-SubCell"/>
</dbReference>
<feature type="domain" description="RST" evidence="4">
    <location>
        <begin position="37"/>
        <end position="66"/>
    </location>
</feature>
<dbReference type="AlphaFoldDB" id="A0AAV9CIE2"/>
<organism evidence="5 6">
    <name type="scientific">Acorus calamus</name>
    <name type="common">Sweet flag</name>
    <dbReference type="NCBI Taxonomy" id="4465"/>
    <lineage>
        <taxon>Eukaryota</taxon>
        <taxon>Viridiplantae</taxon>
        <taxon>Streptophyta</taxon>
        <taxon>Embryophyta</taxon>
        <taxon>Tracheophyta</taxon>
        <taxon>Spermatophyta</taxon>
        <taxon>Magnoliopsida</taxon>
        <taxon>Liliopsida</taxon>
        <taxon>Acoraceae</taxon>
        <taxon>Acorus</taxon>
    </lineage>
</organism>
<dbReference type="EMBL" id="JAUJYO010000019">
    <property type="protein sequence ID" value="KAK1288492.1"/>
    <property type="molecule type" value="Genomic_DNA"/>
</dbReference>
<protein>
    <recommendedName>
        <fullName evidence="4">RST domain-containing protein</fullName>
    </recommendedName>
</protein>
<keyword evidence="2" id="KW-0539">Nucleus</keyword>
<evidence type="ECO:0000256" key="3">
    <source>
        <dbReference type="SAM" id="MobiDB-lite"/>
    </source>
</evidence>
<accession>A0AAV9CIE2</accession>
<comment type="subcellular location">
    <subcellularLocation>
        <location evidence="1">Nucleus</location>
    </subcellularLocation>
</comment>
<proteinExistence type="predicted"/>
<name>A0AAV9CIE2_ACOCL</name>
<evidence type="ECO:0000313" key="5">
    <source>
        <dbReference type="EMBL" id="KAK1288492.1"/>
    </source>
</evidence>
<evidence type="ECO:0000259" key="4">
    <source>
        <dbReference type="Pfam" id="PF12174"/>
    </source>
</evidence>
<evidence type="ECO:0000313" key="6">
    <source>
        <dbReference type="Proteomes" id="UP001180020"/>
    </source>
</evidence>
<sequence length="68" mass="7653">MDAHNVSDSSSSSSRPHPPAPPATRLYQDPHPPLKTRREISRQELIGRIRVLIGDGLLRTAIRRFRNG</sequence>
<dbReference type="Proteomes" id="UP001180020">
    <property type="component" value="Unassembled WGS sequence"/>
</dbReference>
<feature type="region of interest" description="Disordered" evidence="3">
    <location>
        <begin position="1"/>
        <end position="39"/>
    </location>
</feature>
<evidence type="ECO:0000256" key="1">
    <source>
        <dbReference type="ARBA" id="ARBA00004123"/>
    </source>
</evidence>
<keyword evidence="6" id="KW-1185">Reference proteome</keyword>
<evidence type="ECO:0000256" key="2">
    <source>
        <dbReference type="ARBA" id="ARBA00023242"/>
    </source>
</evidence>
<reference evidence="5" key="2">
    <citation type="submission" date="2023-06" db="EMBL/GenBank/DDBJ databases">
        <authorList>
            <person name="Ma L."/>
            <person name="Liu K.-W."/>
            <person name="Li Z."/>
            <person name="Hsiao Y.-Y."/>
            <person name="Qi Y."/>
            <person name="Fu T."/>
            <person name="Tang G."/>
            <person name="Zhang D."/>
            <person name="Sun W.-H."/>
            <person name="Liu D.-K."/>
            <person name="Li Y."/>
            <person name="Chen G.-Z."/>
            <person name="Liu X.-D."/>
            <person name="Liao X.-Y."/>
            <person name="Jiang Y.-T."/>
            <person name="Yu X."/>
            <person name="Hao Y."/>
            <person name="Huang J."/>
            <person name="Zhao X.-W."/>
            <person name="Ke S."/>
            <person name="Chen Y.-Y."/>
            <person name="Wu W.-L."/>
            <person name="Hsu J.-L."/>
            <person name="Lin Y.-F."/>
            <person name="Huang M.-D."/>
            <person name="Li C.-Y."/>
            <person name="Huang L."/>
            <person name="Wang Z.-W."/>
            <person name="Zhao X."/>
            <person name="Zhong W.-Y."/>
            <person name="Peng D.-H."/>
            <person name="Ahmad S."/>
            <person name="Lan S."/>
            <person name="Zhang J.-S."/>
            <person name="Tsai W.-C."/>
            <person name="Van De Peer Y."/>
            <person name="Liu Z.-J."/>
        </authorList>
    </citation>
    <scope>NUCLEOTIDE SEQUENCE</scope>
    <source>
        <strain evidence="5">CP</strain>
        <tissue evidence="5">Leaves</tissue>
    </source>
</reference>
<comment type="caution">
    <text evidence="5">The sequence shown here is derived from an EMBL/GenBank/DDBJ whole genome shotgun (WGS) entry which is preliminary data.</text>
</comment>
<gene>
    <name evidence="5" type="ORF">QJS10_CPB19g01713</name>
</gene>